<evidence type="ECO:0000256" key="5">
    <source>
        <dbReference type="ARBA" id="ARBA00023136"/>
    </source>
</evidence>
<keyword evidence="13" id="KW-1185">Reference proteome</keyword>
<keyword evidence="4 11" id="KW-1133">Transmembrane helix</keyword>
<keyword evidence="6 9" id="KW-1015">Disulfide bond</keyword>
<protein>
    <submittedName>
        <fullName evidence="14">Lymphatic vessel endothelial hyaluronic receptor 1b isoform X1</fullName>
    </submittedName>
</protein>
<dbReference type="InterPro" id="IPR000538">
    <property type="entry name" value="Link_dom"/>
</dbReference>
<dbReference type="Proteomes" id="UP000515150">
    <property type="component" value="Chromosome 6"/>
</dbReference>
<dbReference type="SMART" id="SM00445">
    <property type="entry name" value="LINK"/>
    <property type="match status" value="1"/>
</dbReference>
<evidence type="ECO:0000256" key="2">
    <source>
        <dbReference type="ARBA" id="ARBA00022692"/>
    </source>
</evidence>
<reference evidence="14" key="1">
    <citation type="submission" date="2025-08" db="UniProtKB">
        <authorList>
            <consortium name="RefSeq"/>
        </authorList>
    </citation>
    <scope>IDENTIFICATION</scope>
</reference>
<organism evidence="13 14">
    <name type="scientific">Betta splendens</name>
    <name type="common">Siamese fighting fish</name>
    <dbReference type="NCBI Taxonomy" id="158456"/>
    <lineage>
        <taxon>Eukaryota</taxon>
        <taxon>Metazoa</taxon>
        <taxon>Chordata</taxon>
        <taxon>Craniata</taxon>
        <taxon>Vertebrata</taxon>
        <taxon>Euteleostomi</taxon>
        <taxon>Actinopterygii</taxon>
        <taxon>Neopterygii</taxon>
        <taxon>Teleostei</taxon>
        <taxon>Neoteleostei</taxon>
        <taxon>Acanthomorphata</taxon>
        <taxon>Anabantaria</taxon>
        <taxon>Anabantiformes</taxon>
        <taxon>Anabantoidei</taxon>
        <taxon>Osphronemidae</taxon>
        <taxon>Betta</taxon>
    </lineage>
</organism>
<feature type="compositionally biased region" description="Low complexity" evidence="10">
    <location>
        <begin position="161"/>
        <end position="193"/>
    </location>
</feature>
<dbReference type="PANTHER" id="PTHR10225:SF2">
    <property type="entry name" value="LYMPHATIC VESSEL ENDOTHELIAL HYALURONIC ACID RECEPTOR 1"/>
    <property type="match status" value="1"/>
</dbReference>
<evidence type="ECO:0000256" key="9">
    <source>
        <dbReference type="PROSITE-ProRule" id="PRU00323"/>
    </source>
</evidence>
<feature type="domain" description="Link" evidence="12">
    <location>
        <begin position="47"/>
        <end position="137"/>
    </location>
</feature>
<comment type="subcellular location">
    <subcellularLocation>
        <location evidence="1">Membrane</location>
        <topology evidence="1">Single-pass membrane protein</topology>
    </subcellularLocation>
</comment>
<evidence type="ECO:0000256" key="8">
    <source>
        <dbReference type="ARBA" id="ARBA00023180"/>
    </source>
</evidence>
<dbReference type="SUPFAM" id="SSF56436">
    <property type="entry name" value="C-type lectin-like"/>
    <property type="match status" value="1"/>
</dbReference>
<dbReference type="InParanoid" id="A0A6P7MRR2"/>
<dbReference type="GO" id="GO:0007155">
    <property type="term" value="P:cell adhesion"/>
    <property type="evidence" value="ECO:0007669"/>
    <property type="project" value="InterPro"/>
</dbReference>
<evidence type="ECO:0000256" key="10">
    <source>
        <dbReference type="SAM" id="MobiDB-lite"/>
    </source>
</evidence>
<feature type="disulfide bond" evidence="9">
    <location>
        <begin position="92"/>
        <end position="113"/>
    </location>
</feature>
<dbReference type="GO" id="GO:0005886">
    <property type="term" value="C:plasma membrane"/>
    <property type="evidence" value="ECO:0007669"/>
    <property type="project" value="TreeGrafter"/>
</dbReference>
<dbReference type="GO" id="GO:0005540">
    <property type="term" value="F:hyaluronic acid binding"/>
    <property type="evidence" value="ECO:0007669"/>
    <property type="project" value="InterPro"/>
</dbReference>
<dbReference type="InterPro" id="IPR016187">
    <property type="entry name" value="CTDL_fold"/>
</dbReference>
<keyword evidence="8" id="KW-0325">Glycoprotein</keyword>
<dbReference type="PROSITE" id="PS50963">
    <property type="entry name" value="LINK_2"/>
    <property type="match status" value="1"/>
</dbReference>
<dbReference type="PRINTS" id="PR01265">
    <property type="entry name" value="LINKMODULE"/>
</dbReference>
<proteinExistence type="predicted"/>
<keyword evidence="3" id="KW-0732">Signal</keyword>
<evidence type="ECO:0000256" key="3">
    <source>
        <dbReference type="ARBA" id="ARBA00022729"/>
    </source>
</evidence>
<comment type="caution">
    <text evidence="9">Lacks conserved residue(s) required for the propagation of feature annotation.</text>
</comment>
<dbReference type="Gene3D" id="3.10.100.10">
    <property type="entry name" value="Mannose-Binding Protein A, subunit A"/>
    <property type="match status" value="1"/>
</dbReference>
<evidence type="ECO:0000256" key="6">
    <source>
        <dbReference type="ARBA" id="ARBA00023157"/>
    </source>
</evidence>
<dbReference type="CTD" id="564249"/>
<dbReference type="InterPro" id="IPR043210">
    <property type="entry name" value="CD44_antigen-like"/>
</dbReference>
<evidence type="ECO:0000256" key="7">
    <source>
        <dbReference type="ARBA" id="ARBA00023170"/>
    </source>
</evidence>
<feature type="compositionally biased region" description="Pro residues" evidence="10">
    <location>
        <begin position="200"/>
        <end position="316"/>
    </location>
</feature>
<feature type="region of interest" description="Disordered" evidence="10">
    <location>
        <begin position="397"/>
        <end position="421"/>
    </location>
</feature>
<evidence type="ECO:0000313" key="13">
    <source>
        <dbReference type="Proteomes" id="UP000515150"/>
    </source>
</evidence>
<evidence type="ECO:0000313" key="14">
    <source>
        <dbReference type="RefSeq" id="XP_029009582.1"/>
    </source>
</evidence>
<accession>A0A6P7MRR2</accession>
<feature type="compositionally biased region" description="Acidic residues" evidence="10">
    <location>
        <begin position="403"/>
        <end position="416"/>
    </location>
</feature>
<name>A0A6P7MRR2_BETSP</name>
<dbReference type="OrthoDB" id="9938473at2759"/>
<feature type="region of interest" description="Disordered" evidence="10">
    <location>
        <begin position="161"/>
        <end position="320"/>
    </location>
</feature>
<dbReference type="GO" id="GO:0004888">
    <property type="term" value="F:transmembrane signaling receptor activity"/>
    <property type="evidence" value="ECO:0007669"/>
    <property type="project" value="TreeGrafter"/>
</dbReference>
<gene>
    <name evidence="14" type="primary">lyve1b</name>
</gene>
<evidence type="ECO:0000259" key="12">
    <source>
        <dbReference type="PROSITE" id="PS50963"/>
    </source>
</evidence>
<dbReference type="PANTHER" id="PTHR10225">
    <property type="entry name" value="HYALURONAN RECEPTOR"/>
    <property type="match status" value="1"/>
</dbReference>
<dbReference type="AlphaFoldDB" id="A0A6P7MRR2"/>
<dbReference type="InterPro" id="IPR016186">
    <property type="entry name" value="C-type_lectin-like/link_sf"/>
</dbReference>
<feature type="transmembrane region" description="Helical" evidence="11">
    <location>
        <begin position="349"/>
        <end position="372"/>
    </location>
</feature>
<dbReference type="KEGG" id="bspl:114857359"/>
<dbReference type="PRINTS" id="PR01217">
    <property type="entry name" value="PRICHEXTENSN"/>
</dbReference>
<feature type="transmembrane region" description="Helical" evidence="11">
    <location>
        <begin position="57"/>
        <end position="76"/>
    </location>
</feature>
<dbReference type="GeneID" id="114857359"/>
<sequence>MPSLHFTHFTLCEFVMATVSLSTLVLAFFVAAFLLLSESSLVKGAAGVFMLIDGGRYTLNFSAATAACLSLNVTMATRAQMERAVQQGLETCKFGWIHERIAVVPRLKSDHNCGQGKTGLVLWFAAEDKKFAVYCFRASDLEETPQTSTSQPQTFMFSTRRAAPTQTSAPTAPLTSAPPTAATAPTLLLGATRSHGTAPAPEPPSTHVPAPEPPSTHVPAPEPPSTHVPAPEPPSTHVPAPEPPSTHAPAPEPPSTHVPAPEPPSTHVPAPEPPSTHVPAPEPPSTHVPAPEPPSTHVPAPEPPSTHAPAPEPPSTHVPASLRFFSSRPVSSAAGVRPQPVNSAERSSAALLSGLVVGGVVLLLLTAAAAWLHKRRVWAWSQPAQREATEMWKHMDDGMDVSQSEEEEEEEEEEEALDRRFSSEVQLCVNPRIQTE</sequence>
<evidence type="ECO:0000256" key="1">
    <source>
        <dbReference type="ARBA" id="ARBA00004167"/>
    </source>
</evidence>
<dbReference type="RefSeq" id="XP_029009582.1">
    <property type="nucleotide sequence ID" value="XM_029153749.3"/>
</dbReference>
<evidence type="ECO:0000256" key="4">
    <source>
        <dbReference type="ARBA" id="ARBA00022989"/>
    </source>
</evidence>
<feature type="transmembrane region" description="Helical" evidence="11">
    <location>
        <begin position="14"/>
        <end position="36"/>
    </location>
</feature>
<evidence type="ECO:0000256" key="11">
    <source>
        <dbReference type="SAM" id="Phobius"/>
    </source>
</evidence>
<keyword evidence="5 11" id="KW-0472">Membrane</keyword>
<dbReference type="PROSITE" id="PS01241">
    <property type="entry name" value="LINK_1"/>
    <property type="match status" value="1"/>
</dbReference>
<keyword evidence="2 11" id="KW-0812">Transmembrane</keyword>
<keyword evidence="7 14" id="KW-0675">Receptor</keyword>
<dbReference type="Pfam" id="PF00193">
    <property type="entry name" value="Xlink"/>
    <property type="match status" value="1"/>
</dbReference>